<reference evidence="2 3" key="1">
    <citation type="submission" date="2018-01" db="EMBL/GenBank/DDBJ databases">
        <authorList>
            <person name="Clerissi C."/>
        </authorList>
    </citation>
    <scope>NUCLEOTIDE SEQUENCE [LARGE SCALE GENOMIC DNA]</scope>
    <source>
        <strain evidence="2">Cupriavidus taiwanensis SWF 66322</strain>
        <plasmid evidence="3">cbm2636_mp</plasmid>
    </source>
</reference>
<geneLocation type="plasmid" evidence="3">
    <name>cbm2636_mp</name>
</geneLocation>
<feature type="region of interest" description="Disordered" evidence="1">
    <location>
        <begin position="107"/>
        <end position="158"/>
    </location>
</feature>
<dbReference type="EMBL" id="LT984814">
    <property type="protein sequence ID" value="SPD66769.1"/>
    <property type="molecule type" value="Genomic_DNA"/>
</dbReference>
<evidence type="ECO:0000256" key="1">
    <source>
        <dbReference type="SAM" id="MobiDB-lite"/>
    </source>
</evidence>
<evidence type="ECO:0000313" key="2">
    <source>
        <dbReference type="EMBL" id="SPD66769.1"/>
    </source>
</evidence>
<accession>A0A976FYS8</accession>
<keyword evidence="2" id="KW-0614">Plasmid</keyword>
<name>A0A976FYS8_9BURK</name>
<dbReference type="AlphaFoldDB" id="A0A976FYS8"/>
<evidence type="ECO:0000313" key="3">
    <source>
        <dbReference type="Proteomes" id="UP000254259"/>
    </source>
</evidence>
<proteinExistence type="predicted"/>
<organism evidence="2 3">
    <name type="scientific">Cupriavidus taiwanensis</name>
    <dbReference type="NCBI Taxonomy" id="164546"/>
    <lineage>
        <taxon>Bacteria</taxon>
        <taxon>Pseudomonadati</taxon>
        <taxon>Pseudomonadota</taxon>
        <taxon>Betaproteobacteria</taxon>
        <taxon>Burkholderiales</taxon>
        <taxon>Burkholderiaceae</taxon>
        <taxon>Cupriavidus</taxon>
    </lineage>
</organism>
<feature type="compositionally biased region" description="Pro residues" evidence="1">
    <location>
        <begin position="135"/>
        <end position="144"/>
    </location>
</feature>
<protein>
    <submittedName>
        <fullName evidence="2">Uncharacterized protein</fullName>
    </submittedName>
</protein>
<dbReference type="Proteomes" id="UP000254259">
    <property type="component" value="Plasmid CBM2636_mp"/>
</dbReference>
<sequence length="158" mass="16852">MRSNRLAMVGPLSSAASRPLPGCARASTVACSSLDVSMTLLRAGDISASISPKRRSRKGVGDKWRAPMVAARTLRGVCARRTPRAGRHNLPGRLWDNRGFAHGAAQEVDRTGMPGPLFPRPASYRDTSKARPCPHTVPKPPPPAATWRGRARCGAPPA</sequence>
<gene>
    <name evidence="2" type="ORF">CBM2636_MP10405</name>
</gene>